<evidence type="ECO:0000313" key="2">
    <source>
        <dbReference type="Proteomes" id="UP000278733"/>
    </source>
</evidence>
<proteinExistence type="predicted"/>
<reference evidence="1 2" key="1">
    <citation type="submission" date="2018-12" db="EMBL/GenBank/DDBJ databases">
        <authorList>
            <consortium name="Pathogen Informatics"/>
        </authorList>
    </citation>
    <scope>NUCLEOTIDE SEQUENCE [LARGE SCALE GENOMIC DNA]</scope>
    <source>
        <strain evidence="1 2">NCTC8284</strain>
    </source>
</reference>
<dbReference type="EMBL" id="LR134405">
    <property type="protein sequence ID" value="VEH68624.1"/>
    <property type="molecule type" value="Genomic_DNA"/>
</dbReference>
<gene>
    <name evidence="1" type="ORF">NCTC8284_03863</name>
</gene>
<dbReference type="AlphaFoldDB" id="A0A3S4Y4P8"/>
<dbReference type="Proteomes" id="UP000278733">
    <property type="component" value="Chromosome"/>
</dbReference>
<dbReference type="KEGG" id="rpne:NCTC8284_03863"/>
<accession>A0A3S4Y4P8</accession>
<name>A0A3S4Y4P8_9PAST</name>
<evidence type="ECO:0000313" key="1">
    <source>
        <dbReference type="EMBL" id="VEH68624.1"/>
    </source>
</evidence>
<protein>
    <submittedName>
        <fullName evidence="1">Uncharacterized protein</fullName>
    </submittedName>
</protein>
<organism evidence="1 2">
    <name type="scientific">Rodentibacter pneumotropicus</name>
    <dbReference type="NCBI Taxonomy" id="758"/>
    <lineage>
        <taxon>Bacteria</taxon>
        <taxon>Pseudomonadati</taxon>
        <taxon>Pseudomonadota</taxon>
        <taxon>Gammaproteobacteria</taxon>
        <taxon>Pasteurellales</taxon>
        <taxon>Pasteurellaceae</taxon>
        <taxon>Rodentibacter</taxon>
    </lineage>
</organism>
<sequence>MNNRSNLLLTGLKISAVATAMSSVSVYAYEQGKGATAVINAEEKIEKLIRLPAIVLKSEFKGDLIVLVIQYGSFGMEIHKMEMVVLLKPGLTIKDTLWAK</sequence>